<dbReference type="EMBL" id="BLXT01002683">
    <property type="protein sequence ID" value="GFN96577.1"/>
    <property type="molecule type" value="Genomic_DNA"/>
</dbReference>
<evidence type="ECO:0000313" key="1">
    <source>
        <dbReference type="EMBL" id="GFN96577.1"/>
    </source>
</evidence>
<keyword evidence="2" id="KW-1185">Reference proteome</keyword>
<sequence>MKLPSSWHSDKITRGHRPVNIFFLKKKKYPPSMATGLCRMFYLWRGIHADTMLIHCFGIFYSNLARQYILLHCPLYHTTTGITWSFPMPRIKICPHNLYSISFREVEKGQFALILGSAAITENS</sequence>
<protein>
    <submittedName>
        <fullName evidence="1">Uncharacterized protein</fullName>
    </submittedName>
</protein>
<organism evidence="1 2">
    <name type="scientific">Plakobranchus ocellatus</name>
    <dbReference type="NCBI Taxonomy" id="259542"/>
    <lineage>
        <taxon>Eukaryota</taxon>
        <taxon>Metazoa</taxon>
        <taxon>Spiralia</taxon>
        <taxon>Lophotrochozoa</taxon>
        <taxon>Mollusca</taxon>
        <taxon>Gastropoda</taxon>
        <taxon>Heterobranchia</taxon>
        <taxon>Euthyneura</taxon>
        <taxon>Panpulmonata</taxon>
        <taxon>Sacoglossa</taxon>
        <taxon>Placobranchoidea</taxon>
        <taxon>Plakobranchidae</taxon>
        <taxon>Plakobranchus</taxon>
    </lineage>
</organism>
<gene>
    <name evidence="1" type="ORF">PoB_002308300</name>
</gene>
<name>A0AAV3ZQ30_9GAST</name>
<accession>A0AAV3ZQ30</accession>
<evidence type="ECO:0000313" key="2">
    <source>
        <dbReference type="Proteomes" id="UP000735302"/>
    </source>
</evidence>
<comment type="caution">
    <text evidence="1">The sequence shown here is derived from an EMBL/GenBank/DDBJ whole genome shotgun (WGS) entry which is preliminary data.</text>
</comment>
<reference evidence="1 2" key="1">
    <citation type="journal article" date="2021" name="Elife">
        <title>Chloroplast acquisition without the gene transfer in kleptoplastic sea slugs, Plakobranchus ocellatus.</title>
        <authorList>
            <person name="Maeda T."/>
            <person name="Takahashi S."/>
            <person name="Yoshida T."/>
            <person name="Shimamura S."/>
            <person name="Takaki Y."/>
            <person name="Nagai Y."/>
            <person name="Toyoda A."/>
            <person name="Suzuki Y."/>
            <person name="Arimoto A."/>
            <person name="Ishii H."/>
            <person name="Satoh N."/>
            <person name="Nishiyama T."/>
            <person name="Hasebe M."/>
            <person name="Maruyama T."/>
            <person name="Minagawa J."/>
            <person name="Obokata J."/>
            <person name="Shigenobu S."/>
        </authorList>
    </citation>
    <scope>NUCLEOTIDE SEQUENCE [LARGE SCALE GENOMIC DNA]</scope>
</reference>
<proteinExistence type="predicted"/>
<dbReference type="Proteomes" id="UP000735302">
    <property type="component" value="Unassembled WGS sequence"/>
</dbReference>
<dbReference type="AlphaFoldDB" id="A0AAV3ZQ30"/>